<evidence type="ECO:0000313" key="7">
    <source>
        <dbReference type="Proteomes" id="UP001449225"/>
    </source>
</evidence>
<dbReference type="InterPro" id="IPR020449">
    <property type="entry name" value="Tscrpt_reg_AraC-type_HTH"/>
</dbReference>
<keyword evidence="1" id="KW-0805">Transcription regulation</keyword>
<dbReference type="Pfam" id="PF12833">
    <property type="entry name" value="HTH_18"/>
    <property type="match status" value="1"/>
</dbReference>
<evidence type="ECO:0000259" key="5">
    <source>
        <dbReference type="PROSITE" id="PS01124"/>
    </source>
</evidence>
<dbReference type="PROSITE" id="PS01124">
    <property type="entry name" value="HTH_ARAC_FAMILY_2"/>
    <property type="match status" value="1"/>
</dbReference>
<sequence>MSSTSFIHTPLKFSQLPQPIYHLLRSMPEETIYPPHHHPWGEFVYSFSGVVELTANNTDFRVPPNFGLWLPPNTEHNGGNHLASDHCSLYIDSDLAATRGMPTTSCALMVNPMLRAMLNHLRLHSPKTPYSAEENRLLDVVLDQLVVTPSAGSYLPDSDNPMLIKVLTYLKENPGSQHSIKHLAERCNCSERTLARKAQRDLGMPLSEWRQRLKIVRAVPMLQEGATVENVALDLGYSTASAFIAMFKRLLGTTPDEYRKNSY</sequence>
<dbReference type="Gene3D" id="2.60.120.10">
    <property type="entry name" value="Jelly Rolls"/>
    <property type="match status" value="1"/>
</dbReference>
<keyword evidence="3" id="KW-0010">Activator</keyword>
<evidence type="ECO:0000256" key="2">
    <source>
        <dbReference type="ARBA" id="ARBA00023125"/>
    </source>
</evidence>
<dbReference type="InterPro" id="IPR018062">
    <property type="entry name" value="HTH_AraC-typ_CS"/>
</dbReference>
<dbReference type="EMBL" id="JBBMRA010000014">
    <property type="protein sequence ID" value="MEM5537398.1"/>
    <property type="molecule type" value="Genomic_DNA"/>
</dbReference>
<comment type="caution">
    <text evidence="6">The sequence shown here is derived from an EMBL/GenBank/DDBJ whole genome shotgun (WGS) entry which is preliminary data.</text>
</comment>
<dbReference type="InterPro" id="IPR011051">
    <property type="entry name" value="RmlC_Cupin_sf"/>
</dbReference>
<dbReference type="CDD" id="cd06124">
    <property type="entry name" value="cupin_NimR-like_N"/>
    <property type="match status" value="1"/>
</dbReference>
<dbReference type="SMART" id="SM00342">
    <property type="entry name" value="HTH_ARAC"/>
    <property type="match status" value="1"/>
</dbReference>
<protein>
    <submittedName>
        <fullName evidence="6">Helix-turn-helix transcriptional regulator</fullName>
    </submittedName>
</protein>
<dbReference type="Gene3D" id="1.10.10.60">
    <property type="entry name" value="Homeodomain-like"/>
    <property type="match status" value="1"/>
</dbReference>
<feature type="domain" description="HTH araC/xylS-type" evidence="5">
    <location>
        <begin position="164"/>
        <end position="261"/>
    </location>
</feature>
<keyword evidence="4" id="KW-0804">Transcription</keyword>
<dbReference type="InterPro" id="IPR003313">
    <property type="entry name" value="AraC-bd"/>
</dbReference>
<keyword evidence="7" id="KW-1185">Reference proteome</keyword>
<accession>A0ABU9TUK3</accession>
<keyword evidence="2" id="KW-0238">DNA-binding</keyword>
<dbReference type="InterPro" id="IPR014710">
    <property type="entry name" value="RmlC-like_jellyroll"/>
</dbReference>
<evidence type="ECO:0000313" key="6">
    <source>
        <dbReference type="EMBL" id="MEM5537398.1"/>
    </source>
</evidence>
<gene>
    <name evidence="6" type="ORF">WNY58_13465</name>
</gene>
<dbReference type="RefSeq" id="WP_342854787.1">
    <property type="nucleotide sequence ID" value="NZ_JBBMRA010000014.1"/>
</dbReference>
<organism evidence="6 7">
    <name type="scientific">Neptuniibacter pectenicola</name>
    <dbReference type="NCBI Taxonomy" id="1806669"/>
    <lineage>
        <taxon>Bacteria</taxon>
        <taxon>Pseudomonadati</taxon>
        <taxon>Pseudomonadota</taxon>
        <taxon>Gammaproteobacteria</taxon>
        <taxon>Oceanospirillales</taxon>
        <taxon>Oceanospirillaceae</taxon>
        <taxon>Neptuniibacter</taxon>
    </lineage>
</organism>
<dbReference type="PANTHER" id="PTHR11019">
    <property type="entry name" value="HTH-TYPE TRANSCRIPTIONAL REGULATOR NIMR"/>
    <property type="match status" value="1"/>
</dbReference>
<evidence type="ECO:0000256" key="4">
    <source>
        <dbReference type="ARBA" id="ARBA00023163"/>
    </source>
</evidence>
<dbReference type="SUPFAM" id="SSF46689">
    <property type="entry name" value="Homeodomain-like"/>
    <property type="match status" value="2"/>
</dbReference>
<reference evidence="6 7" key="1">
    <citation type="submission" date="2024-03" db="EMBL/GenBank/DDBJ databases">
        <title>Community enrichment and isolation of bacterial strains for fucoidan degradation.</title>
        <authorList>
            <person name="Sichert A."/>
        </authorList>
    </citation>
    <scope>NUCLEOTIDE SEQUENCE [LARGE SCALE GENOMIC DNA]</scope>
    <source>
        <strain evidence="6 7">AS76</strain>
    </source>
</reference>
<evidence type="ECO:0000256" key="1">
    <source>
        <dbReference type="ARBA" id="ARBA00023015"/>
    </source>
</evidence>
<dbReference type="InterPro" id="IPR018060">
    <property type="entry name" value="HTH_AraC"/>
</dbReference>
<dbReference type="PANTHER" id="PTHR11019:SF190">
    <property type="entry name" value="ARAC-FAMILY REGULATORY PROTEIN"/>
    <property type="match status" value="1"/>
</dbReference>
<name>A0ABU9TUK3_9GAMM</name>
<dbReference type="Proteomes" id="UP001449225">
    <property type="component" value="Unassembled WGS sequence"/>
</dbReference>
<dbReference type="PRINTS" id="PR00032">
    <property type="entry name" value="HTHARAC"/>
</dbReference>
<dbReference type="Pfam" id="PF02311">
    <property type="entry name" value="AraC_binding"/>
    <property type="match status" value="1"/>
</dbReference>
<proteinExistence type="predicted"/>
<dbReference type="InterPro" id="IPR009057">
    <property type="entry name" value="Homeodomain-like_sf"/>
</dbReference>
<evidence type="ECO:0000256" key="3">
    <source>
        <dbReference type="ARBA" id="ARBA00023159"/>
    </source>
</evidence>
<dbReference type="PROSITE" id="PS00041">
    <property type="entry name" value="HTH_ARAC_FAMILY_1"/>
    <property type="match status" value="1"/>
</dbReference>
<dbReference type="SUPFAM" id="SSF51182">
    <property type="entry name" value="RmlC-like cupins"/>
    <property type="match status" value="1"/>
</dbReference>